<dbReference type="AlphaFoldDB" id="A0AAQ3Q015"/>
<proteinExistence type="predicted"/>
<accession>A0AAQ3Q015</accession>
<dbReference type="PANTHER" id="PTHR34206:SF1">
    <property type="entry name" value="OS10G0390701 PROTEIN"/>
    <property type="match status" value="1"/>
</dbReference>
<keyword evidence="2" id="KW-1185">Reference proteome</keyword>
<organism evidence="1 2">
    <name type="scientific">Canna indica</name>
    <name type="common">Indian-shot</name>
    <dbReference type="NCBI Taxonomy" id="4628"/>
    <lineage>
        <taxon>Eukaryota</taxon>
        <taxon>Viridiplantae</taxon>
        <taxon>Streptophyta</taxon>
        <taxon>Embryophyta</taxon>
        <taxon>Tracheophyta</taxon>
        <taxon>Spermatophyta</taxon>
        <taxon>Magnoliopsida</taxon>
        <taxon>Liliopsida</taxon>
        <taxon>Zingiberales</taxon>
        <taxon>Cannaceae</taxon>
        <taxon>Canna</taxon>
    </lineage>
</organism>
<dbReference type="EMBL" id="CP136890">
    <property type="protein sequence ID" value="WOK92080.1"/>
    <property type="molecule type" value="Genomic_DNA"/>
</dbReference>
<name>A0AAQ3Q015_9LILI</name>
<reference evidence="1 2" key="1">
    <citation type="submission" date="2023-10" db="EMBL/GenBank/DDBJ databases">
        <title>Chromosome-scale genome assembly provides insights into flower coloration mechanisms of Canna indica.</title>
        <authorList>
            <person name="Li C."/>
        </authorList>
    </citation>
    <scope>NUCLEOTIDE SEQUENCE [LARGE SCALE GENOMIC DNA]</scope>
    <source>
        <tissue evidence="1">Flower</tissue>
    </source>
</reference>
<dbReference type="PANTHER" id="PTHR34206">
    <property type="entry name" value="OS06G0193300 PROTEIN"/>
    <property type="match status" value="1"/>
</dbReference>
<gene>
    <name evidence="1" type="ORF">Cni_G00771</name>
</gene>
<sequence>MAITLSYSQIIIPTGRAEKSRRKASLCYNSKILPQASISLKNSDTNIKVFEDKDLGVICFRNENGEIVCEGFDEGPRFDRQTVTRRKFGRRELQIPNFLQIMIVQAIEDDEF</sequence>
<evidence type="ECO:0000313" key="1">
    <source>
        <dbReference type="EMBL" id="WOK92080.1"/>
    </source>
</evidence>
<dbReference type="Proteomes" id="UP001327560">
    <property type="component" value="Chromosome 1"/>
</dbReference>
<protein>
    <submittedName>
        <fullName evidence="1">Uncharacterized protein</fullName>
    </submittedName>
</protein>
<evidence type="ECO:0000313" key="2">
    <source>
        <dbReference type="Proteomes" id="UP001327560"/>
    </source>
</evidence>